<sequence length="524" mass="58581">MRAGDDDRMSRTNAAQKDLIFAALSAERYAEARRLAVAAMRRGTADDMIRYLHTYAVERMGDLPRALREAADYLAAGRTEMRREYLRLRAAVAYRIGEPQAAAFYCDAYREEPADVGLYSSFLLAQNAREVDEGELFAAHCTYGALFADVPQYTFPSPRRHEKIRVGYISPDFRRNVMQNFIQPLLTAYDRAGFEVYVYSTATEPDDVTEALRSYADVWRDVGDAPAAETAARIRADEIDVLIDLAGHAAGGALPVLARRPAPVQMLGLGYTATSGLHEVDAFLTDAVCDPPGAGHERYFTEELVRLPSQFCYVPPAHLPVSRETPARRRGYIVFGVFNQYRKFTDEMLSVWREILERVPASRLLLKSQVFFAGEMRAAAEERLRRLGFDLGRVLLEPADTGYMRRYLDVDIALDTFPWPGGGTTCDALYMGVPMVTRYAARRSTRFGCALLSHIGLAELAAMGTEDYIALAAALAGDLDTLDDLHRGLRGMMERSPLMDQKGYMRALEDAYRRFAAVGSERTV</sequence>
<dbReference type="InterPro" id="IPR029489">
    <property type="entry name" value="OGT/SEC/SPY_C"/>
</dbReference>
<dbReference type="PANTHER" id="PTHR44835">
    <property type="entry name" value="UDP-N-ACETYLGLUCOSAMINE--PEPTIDE N-ACETYLGLUCOSAMINYLTRANSFERASE SPINDLY-RELATED"/>
    <property type="match status" value="1"/>
</dbReference>
<dbReference type="Pfam" id="PF13844">
    <property type="entry name" value="Glyco_transf_41"/>
    <property type="match status" value="2"/>
</dbReference>
<dbReference type="Proteomes" id="UP000004633">
    <property type="component" value="Unassembled WGS sequence"/>
</dbReference>
<gene>
    <name evidence="7" type="ORF">HMPREF9555_01661</name>
</gene>
<organism evidence="7 8">
    <name type="scientific">Selenomonas artemidis F0399</name>
    <dbReference type="NCBI Taxonomy" id="749551"/>
    <lineage>
        <taxon>Bacteria</taxon>
        <taxon>Bacillati</taxon>
        <taxon>Bacillota</taxon>
        <taxon>Negativicutes</taxon>
        <taxon>Selenomonadales</taxon>
        <taxon>Selenomonadaceae</taxon>
        <taxon>Selenomonas</taxon>
    </lineage>
</organism>
<dbReference type="STRING" id="749551.HMPREF9555_01661"/>
<comment type="caution">
    <text evidence="7">The sequence shown here is derived from an EMBL/GenBank/DDBJ whole genome shotgun (WGS) entry which is preliminary data.</text>
</comment>
<keyword evidence="4" id="KW-0677">Repeat</keyword>
<keyword evidence="2" id="KW-0328">Glycosyltransferase</keyword>
<evidence type="ECO:0000313" key="7">
    <source>
        <dbReference type="EMBL" id="EFW29256.1"/>
    </source>
</evidence>
<dbReference type="Gene3D" id="3.40.50.11380">
    <property type="match status" value="1"/>
</dbReference>
<dbReference type="GO" id="GO:0016757">
    <property type="term" value="F:glycosyltransferase activity"/>
    <property type="evidence" value="ECO:0007669"/>
    <property type="project" value="UniProtKB-KW"/>
</dbReference>
<comment type="pathway">
    <text evidence="1">Protein modification; protein glycosylation.</text>
</comment>
<name>E7N3S1_9FIRM</name>
<keyword evidence="5" id="KW-0802">TPR repeat</keyword>
<protein>
    <recommendedName>
        <fullName evidence="6">O-GlcNAc transferase C-terminal domain-containing protein</fullName>
    </recommendedName>
</protein>
<evidence type="ECO:0000256" key="2">
    <source>
        <dbReference type="ARBA" id="ARBA00022676"/>
    </source>
</evidence>
<dbReference type="PANTHER" id="PTHR44835:SF1">
    <property type="entry name" value="PROTEIN O-GLCNAC TRANSFERASE"/>
    <property type="match status" value="1"/>
</dbReference>
<keyword evidence="3" id="KW-0808">Transferase</keyword>
<evidence type="ECO:0000256" key="3">
    <source>
        <dbReference type="ARBA" id="ARBA00022679"/>
    </source>
</evidence>
<dbReference type="InterPro" id="IPR051939">
    <property type="entry name" value="Glycosyltr_41/O-GlcNAc_trsf"/>
</dbReference>
<dbReference type="Gene3D" id="3.40.50.2000">
    <property type="entry name" value="Glycogen Phosphorylase B"/>
    <property type="match status" value="1"/>
</dbReference>
<evidence type="ECO:0000313" key="8">
    <source>
        <dbReference type="Proteomes" id="UP000004633"/>
    </source>
</evidence>
<proteinExistence type="predicted"/>
<evidence type="ECO:0000256" key="1">
    <source>
        <dbReference type="ARBA" id="ARBA00004922"/>
    </source>
</evidence>
<dbReference type="EMBL" id="AECV01000035">
    <property type="protein sequence ID" value="EFW29256.1"/>
    <property type="molecule type" value="Genomic_DNA"/>
</dbReference>
<evidence type="ECO:0000256" key="4">
    <source>
        <dbReference type="ARBA" id="ARBA00022737"/>
    </source>
</evidence>
<dbReference type="AlphaFoldDB" id="E7N3S1"/>
<feature type="domain" description="O-GlcNAc transferase C-terminal" evidence="6">
    <location>
        <begin position="151"/>
        <end position="311"/>
    </location>
</feature>
<evidence type="ECO:0000256" key="5">
    <source>
        <dbReference type="ARBA" id="ARBA00022803"/>
    </source>
</evidence>
<dbReference type="HOGENOM" id="CLU_001721_4_1_9"/>
<reference evidence="7 8" key="1">
    <citation type="submission" date="2010-08" db="EMBL/GenBank/DDBJ databases">
        <authorList>
            <person name="Weinstock G."/>
            <person name="Sodergren E."/>
            <person name="Clifton S."/>
            <person name="Fulton L."/>
            <person name="Fulton B."/>
            <person name="Courtney L."/>
            <person name="Fronick C."/>
            <person name="Harrison M."/>
            <person name="Strong C."/>
            <person name="Farmer C."/>
            <person name="Delahaunty K."/>
            <person name="Markovic C."/>
            <person name="Hall O."/>
            <person name="Minx P."/>
            <person name="Tomlinson C."/>
            <person name="Mitreva M."/>
            <person name="Hou S."/>
            <person name="Chen J."/>
            <person name="Wollam A."/>
            <person name="Pepin K.H."/>
            <person name="Johnson M."/>
            <person name="Bhonagiri V."/>
            <person name="Zhang X."/>
            <person name="Suruliraj S."/>
            <person name="Warren W."/>
            <person name="Chinwalla A."/>
            <person name="Mardis E.R."/>
            <person name="Wilson R.K."/>
        </authorList>
    </citation>
    <scope>NUCLEOTIDE SEQUENCE [LARGE SCALE GENOMIC DNA]</scope>
    <source>
        <strain evidence="7 8">F0399</strain>
    </source>
</reference>
<feature type="domain" description="O-GlcNAc transferase C-terminal" evidence="6">
    <location>
        <begin position="331"/>
        <end position="507"/>
    </location>
</feature>
<keyword evidence="8" id="KW-1185">Reference proteome</keyword>
<evidence type="ECO:0000259" key="6">
    <source>
        <dbReference type="Pfam" id="PF13844"/>
    </source>
</evidence>
<accession>E7N3S1</accession>